<dbReference type="InterPro" id="IPR036869">
    <property type="entry name" value="J_dom_sf"/>
</dbReference>
<dbReference type="Gene3D" id="1.10.287.110">
    <property type="entry name" value="DnaJ domain"/>
    <property type="match status" value="1"/>
</dbReference>
<evidence type="ECO:0000256" key="1">
    <source>
        <dbReference type="SAM" id="MobiDB-lite"/>
    </source>
</evidence>
<feature type="domain" description="J" evidence="2">
    <location>
        <begin position="106"/>
        <end position="176"/>
    </location>
</feature>
<proteinExistence type="predicted"/>
<sequence length="331" mass="36763">MVLKTPKAFAVCSSNNVLNLFAVPAHHTSITSPPPPSPPPPRRRPSSTTSSVAAARSRRTTSRCYATVNSADATPNSKSQNESSKHRRQQTRPQPPPPWPTCANPTPYDIFDIDKAAPYAKSRFAELVKQYHPDTHHASALDSLAPHTRLERYRLIVLANEILSSPDKRRVYDSCGAGWHIPGASDGGPADPRDIHDLYRRADKAWRHAADNPAMNATWEDWERWHDRRANGERQTPLYMSNATFAALVLAALAVGTVVQTARMDNSSAHILEKKHAHEASISEALRRQGAATAGKGREERIEQFLRERENVNFGFMPSKLEVRPSAPNPK</sequence>
<dbReference type="InterPro" id="IPR001623">
    <property type="entry name" value="DnaJ_domain"/>
</dbReference>
<accession>A0A5Q4BMU2</accession>
<keyword evidence="4" id="KW-1185">Reference proteome</keyword>
<dbReference type="SUPFAM" id="SSF46565">
    <property type="entry name" value="Chaperone J-domain"/>
    <property type="match status" value="1"/>
</dbReference>
<dbReference type="CDD" id="cd06257">
    <property type="entry name" value="DnaJ"/>
    <property type="match status" value="1"/>
</dbReference>
<comment type="caution">
    <text evidence="3">The sequence shown here is derived from an EMBL/GenBank/DDBJ whole genome shotgun (WGS) entry which is preliminary data.</text>
</comment>
<feature type="compositionally biased region" description="Low complexity" evidence="1">
    <location>
        <begin position="46"/>
        <end position="55"/>
    </location>
</feature>
<feature type="region of interest" description="Disordered" evidence="1">
    <location>
        <begin position="28"/>
        <end position="105"/>
    </location>
</feature>
<reference evidence="3 4" key="1">
    <citation type="journal article" date="2019" name="Sci. Rep.">
        <title>Colletotrichum shisoi sp. nov., an anthracnose pathogen of Perilla frutescens in Japan: molecular phylogenetic, morphological and genomic evidence.</title>
        <authorList>
            <person name="Gan P."/>
            <person name="Tsushima A."/>
            <person name="Hiroyama R."/>
            <person name="Narusaka M."/>
            <person name="Takano Y."/>
            <person name="Narusaka Y."/>
            <person name="Kawaradani M."/>
            <person name="Damm U."/>
            <person name="Shirasu K."/>
        </authorList>
    </citation>
    <scope>NUCLEOTIDE SEQUENCE [LARGE SCALE GENOMIC DNA]</scope>
    <source>
        <strain evidence="3 4">PG-2018a</strain>
    </source>
</reference>
<feature type="compositionally biased region" description="Polar residues" evidence="1">
    <location>
        <begin position="67"/>
        <end position="82"/>
    </location>
</feature>
<organism evidence="3 4">
    <name type="scientific">Colletotrichum shisoi</name>
    <dbReference type="NCBI Taxonomy" id="2078593"/>
    <lineage>
        <taxon>Eukaryota</taxon>
        <taxon>Fungi</taxon>
        <taxon>Dikarya</taxon>
        <taxon>Ascomycota</taxon>
        <taxon>Pezizomycotina</taxon>
        <taxon>Sordariomycetes</taxon>
        <taxon>Hypocreomycetidae</taxon>
        <taxon>Glomerellales</taxon>
        <taxon>Glomerellaceae</taxon>
        <taxon>Colletotrichum</taxon>
        <taxon>Colletotrichum destructivum species complex</taxon>
    </lineage>
</organism>
<protein>
    <submittedName>
        <fullName evidence="3">J domain-containing protein 1</fullName>
    </submittedName>
</protein>
<evidence type="ECO:0000259" key="2">
    <source>
        <dbReference type="PROSITE" id="PS50076"/>
    </source>
</evidence>
<dbReference type="PROSITE" id="PS50076">
    <property type="entry name" value="DNAJ_2"/>
    <property type="match status" value="1"/>
</dbReference>
<dbReference type="OrthoDB" id="445556at2759"/>
<dbReference type="Proteomes" id="UP000326340">
    <property type="component" value="Unassembled WGS sequence"/>
</dbReference>
<evidence type="ECO:0000313" key="4">
    <source>
        <dbReference type="Proteomes" id="UP000326340"/>
    </source>
</evidence>
<gene>
    <name evidence="3" type="primary">JID1-1</name>
    <name evidence="3" type="ORF">CSHISOI_07646</name>
</gene>
<name>A0A5Q4BMU2_9PEZI</name>
<dbReference type="EMBL" id="PUHP01000834">
    <property type="protein sequence ID" value="TQN67794.1"/>
    <property type="molecule type" value="Genomic_DNA"/>
</dbReference>
<dbReference type="Pfam" id="PF00226">
    <property type="entry name" value="DnaJ"/>
    <property type="match status" value="1"/>
</dbReference>
<evidence type="ECO:0000313" key="3">
    <source>
        <dbReference type="EMBL" id="TQN67794.1"/>
    </source>
</evidence>
<dbReference type="AlphaFoldDB" id="A0A5Q4BMU2"/>